<dbReference type="EMBL" id="LQRP01000038">
    <property type="protein sequence ID" value="KXT98571.1"/>
    <property type="molecule type" value="Genomic_DNA"/>
</dbReference>
<protein>
    <recommendedName>
        <fullName evidence="5">DUF2695 domain-containing protein</fullName>
    </recommendedName>
</protein>
<accession>A0A139Q887</accession>
<reference evidence="2 4" key="2">
    <citation type="submission" date="2016-07" db="EMBL/GenBank/DDBJ databases">
        <title>A clinical isolate of carbapenem-resistant Streptococcus oralis with altered penicillin binding proteins.</title>
        <authorList>
            <person name="Kanji J.N."/>
            <person name="Bharat A."/>
            <person name="Naidu P."/>
            <person name="Martin I."/>
            <person name="Mulvey M.R."/>
            <person name="Panaro C.D."/>
        </authorList>
    </citation>
    <scope>NUCLEOTIDE SEQUENCE [LARGE SCALE GENOMIC DNA]</scope>
    <source>
        <strain evidence="2 4">SC15-3744</strain>
    </source>
</reference>
<dbReference type="Proteomes" id="UP000070220">
    <property type="component" value="Unassembled WGS sequence"/>
</dbReference>
<evidence type="ECO:0000313" key="1">
    <source>
        <dbReference type="EMBL" id="KXT98571.1"/>
    </source>
</evidence>
<organism evidence="1 3">
    <name type="scientific">Streptococcus oralis</name>
    <dbReference type="NCBI Taxonomy" id="1303"/>
    <lineage>
        <taxon>Bacteria</taxon>
        <taxon>Bacillati</taxon>
        <taxon>Bacillota</taxon>
        <taxon>Bacilli</taxon>
        <taxon>Lactobacillales</taxon>
        <taxon>Streptococcaceae</taxon>
        <taxon>Streptococcus</taxon>
    </lineage>
</organism>
<dbReference type="AlphaFoldDB" id="A0A139Q887"/>
<evidence type="ECO:0000313" key="2">
    <source>
        <dbReference type="EMBL" id="OJG02500.1"/>
    </source>
</evidence>
<sequence length="94" mass="11429">MDKQKKKRLRADYKKQERQKFEESLPLSRELFFDLFDFLDVELEYQACQDDFLLTRTFLEEHNVDVETVRDFLEANGAYCDCEVLFNVAERFEE</sequence>
<dbReference type="EMBL" id="MBDM01000007">
    <property type="protein sequence ID" value="OJG02500.1"/>
    <property type="molecule type" value="Genomic_DNA"/>
</dbReference>
<dbReference type="PATRIC" id="fig|1303.83.peg.1116"/>
<evidence type="ECO:0008006" key="5">
    <source>
        <dbReference type="Google" id="ProtNLM"/>
    </source>
</evidence>
<proteinExistence type="predicted"/>
<comment type="caution">
    <text evidence="1">The sequence shown here is derived from an EMBL/GenBank/DDBJ whole genome shotgun (WGS) entry which is preliminary data.</text>
</comment>
<dbReference type="RefSeq" id="WP_049505252.1">
    <property type="nucleotide sequence ID" value="NZ_CP019562.1"/>
</dbReference>
<dbReference type="Pfam" id="PF10905">
    <property type="entry name" value="DUF2695"/>
    <property type="match status" value="1"/>
</dbReference>
<name>A0A139Q887_STROR</name>
<evidence type="ECO:0000313" key="4">
    <source>
        <dbReference type="Proteomes" id="UP000183671"/>
    </source>
</evidence>
<evidence type="ECO:0000313" key="3">
    <source>
        <dbReference type="Proteomes" id="UP000070220"/>
    </source>
</evidence>
<dbReference type="Proteomes" id="UP000183671">
    <property type="component" value="Unassembled WGS sequence"/>
</dbReference>
<dbReference type="InterPro" id="IPR024248">
    <property type="entry name" value="DUF2695"/>
</dbReference>
<gene>
    <name evidence="2" type="ORF">BBP19_07745</name>
    <name evidence="1" type="ORF">SORDD30_01064</name>
</gene>
<reference evidence="1 3" key="1">
    <citation type="submission" date="2016-01" db="EMBL/GenBank/DDBJ databases">
        <title>Highly variable Streptococcus oralis are common among viridans streptococci isolated from primates.</title>
        <authorList>
            <person name="Denapaite D."/>
            <person name="Rieger M."/>
            <person name="Koendgen S."/>
            <person name="Brueckner R."/>
            <person name="Ochigava I."/>
            <person name="Kappeler P."/>
            <person name="Maetz-Rensing K."/>
            <person name="Leendertz F."/>
            <person name="Hakenbeck R."/>
        </authorList>
    </citation>
    <scope>NUCLEOTIDE SEQUENCE [LARGE SCALE GENOMIC DNA]</scope>
    <source>
        <strain evidence="1 3">DD30</strain>
    </source>
</reference>